<feature type="compositionally biased region" description="Pro residues" evidence="1">
    <location>
        <begin position="322"/>
        <end position="335"/>
    </location>
</feature>
<protein>
    <recommendedName>
        <fullName evidence="4">Transposase</fullName>
    </recommendedName>
</protein>
<gene>
    <name evidence="2" type="ORF">CAP_2448</name>
</gene>
<dbReference type="AlphaFoldDB" id="A0A017T9S1"/>
<evidence type="ECO:0000313" key="2">
    <source>
        <dbReference type="EMBL" id="EYF05989.1"/>
    </source>
</evidence>
<feature type="compositionally biased region" description="Polar residues" evidence="1">
    <location>
        <begin position="345"/>
        <end position="356"/>
    </location>
</feature>
<dbReference type="STRING" id="1192034.CAP_2448"/>
<evidence type="ECO:0000313" key="3">
    <source>
        <dbReference type="Proteomes" id="UP000019678"/>
    </source>
</evidence>
<dbReference type="eggNOG" id="COG2801">
    <property type="taxonomic scope" value="Bacteria"/>
</dbReference>
<organism evidence="2 3">
    <name type="scientific">Chondromyces apiculatus DSM 436</name>
    <dbReference type="NCBI Taxonomy" id="1192034"/>
    <lineage>
        <taxon>Bacteria</taxon>
        <taxon>Pseudomonadati</taxon>
        <taxon>Myxococcota</taxon>
        <taxon>Polyangia</taxon>
        <taxon>Polyangiales</taxon>
        <taxon>Polyangiaceae</taxon>
        <taxon>Chondromyces</taxon>
    </lineage>
</organism>
<dbReference type="Proteomes" id="UP000019678">
    <property type="component" value="Unassembled WGS sequence"/>
</dbReference>
<feature type="compositionally biased region" description="Polar residues" evidence="1">
    <location>
        <begin position="376"/>
        <end position="390"/>
    </location>
</feature>
<accession>A0A017T9S1</accession>
<sequence length="390" mass="42986">MAATTMGNYINNERLLLLLKALVNGNSERATSNIANVDRETVARYAMILGTKAQYLHNQMARGLTTPLIEQDELWSFVKKKQSRVSPAENAAGQGEAYTFVSLAMPSRYVVTWTVGKRDAETASIFEADTRARLSIMPEITTDGFNPYPLAIGEHFGPGVDYSQGIKRFRKGGRKDDDHRYEPPRDPFLVKHAIFGAPNLETATTAHVERNNSTMRHFIGRMRRLVLAFSKCPKHHRAAVALSYCYYNLCWIPKGLRVTPAMSIGVTAHPWDEEEFLNALLSVLETGLPEKGPLSLRQPATPSRLLANGHHLRSVPSAGEPKAPPPRPVTPPPDGAPSRAPAGSEKQTPGKGTSPQLDLFEPRAPSPAASKRPEPQQLSLFRNESEPPTQ</sequence>
<evidence type="ECO:0008006" key="4">
    <source>
        <dbReference type="Google" id="ProtNLM"/>
    </source>
</evidence>
<evidence type="ECO:0000256" key="1">
    <source>
        <dbReference type="SAM" id="MobiDB-lite"/>
    </source>
</evidence>
<feature type="region of interest" description="Disordered" evidence="1">
    <location>
        <begin position="313"/>
        <end position="390"/>
    </location>
</feature>
<comment type="caution">
    <text evidence="2">The sequence shown here is derived from an EMBL/GenBank/DDBJ whole genome shotgun (WGS) entry which is preliminary data.</text>
</comment>
<dbReference type="EMBL" id="ASRX01000019">
    <property type="protein sequence ID" value="EYF05989.1"/>
    <property type="molecule type" value="Genomic_DNA"/>
</dbReference>
<keyword evidence="3" id="KW-1185">Reference proteome</keyword>
<name>A0A017T9S1_9BACT</name>
<reference evidence="2 3" key="1">
    <citation type="submission" date="2013-05" db="EMBL/GenBank/DDBJ databases">
        <title>Genome assembly of Chondromyces apiculatus DSM 436.</title>
        <authorList>
            <person name="Sharma G."/>
            <person name="Khatri I."/>
            <person name="Kaur C."/>
            <person name="Mayilraj S."/>
            <person name="Subramanian S."/>
        </authorList>
    </citation>
    <scope>NUCLEOTIDE SEQUENCE [LARGE SCALE GENOMIC DNA]</scope>
    <source>
        <strain evidence="2 3">DSM 436</strain>
    </source>
</reference>
<proteinExistence type="predicted"/>